<dbReference type="EMBL" id="RQSM01000004">
    <property type="protein sequence ID" value="RVU89645.1"/>
    <property type="molecule type" value="Genomic_DNA"/>
</dbReference>
<dbReference type="Pfam" id="PF05425">
    <property type="entry name" value="CopD"/>
    <property type="match status" value="1"/>
</dbReference>
<evidence type="ECO:0000313" key="3">
    <source>
        <dbReference type="EMBL" id="RVU89645.1"/>
    </source>
</evidence>
<accession>A0A437U7M1</accession>
<feature type="transmembrane region" description="Helical" evidence="1">
    <location>
        <begin position="89"/>
        <end position="110"/>
    </location>
</feature>
<feature type="transmembrane region" description="Helical" evidence="1">
    <location>
        <begin position="51"/>
        <end position="69"/>
    </location>
</feature>
<gene>
    <name evidence="3" type="ORF">EH230_12770</name>
</gene>
<feature type="domain" description="Copper resistance protein D" evidence="2">
    <location>
        <begin position="46"/>
        <end position="140"/>
    </location>
</feature>
<sequence>MMIHHFLLIIHLLAASIWVGGHLILSIRYLPKALKNRNIEIIKNFEKQYEPIGLPALLILVGTGVLMAYQYNVNFTSWFSFESNIEKVISMKLLLLVLTLILAIHARLFIIPKLVPEKIILMAVHIILVTLIGIAMLILGSFIRWGGF</sequence>
<keyword evidence="4" id="KW-1185">Reference proteome</keyword>
<keyword evidence="1" id="KW-0812">Transmembrane</keyword>
<evidence type="ECO:0000259" key="2">
    <source>
        <dbReference type="Pfam" id="PF05425"/>
    </source>
</evidence>
<dbReference type="Proteomes" id="UP000288951">
    <property type="component" value="Unassembled WGS sequence"/>
</dbReference>
<dbReference type="InterPro" id="IPR008457">
    <property type="entry name" value="Cu-R_CopD_dom"/>
</dbReference>
<keyword evidence="1" id="KW-1133">Transmembrane helix</keyword>
<keyword evidence="1" id="KW-0472">Membrane</keyword>
<proteinExistence type="predicted"/>
<name>A0A437U7M1_9FLAO</name>
<feature type="transmembrane region" description="Helical" evidence="1">
    <location>
        <begin position="6"/>
        <end position="30"/>
    </location>
</feature>
<protein>
    <submittedName>
        <fullName evidence="3">Copper resistance protein CopD</fullName>
    </submittedName>
</protein>
<feature type="transmembrane region" description="Helical" evidence="1">
    <location>
        <begin position="119"/>
        <end position="143"/>
    </location>
</feature>
<dbReference type="AlphaFoldDB" id="A0A437U7M1"/>
<evidence type="ECO:0000313" key="4">
    <source>
        <dbReference type="Proteomes" id="UP000288951"/>
    </source>
</evidence>
<reference evidence="3" key="1">
    <citation type="submission" date="2018-12" db="EMBL/GenBank/DDBJ databases">
        <title>Draft genome sequence of Flaovobacterium columnare ARS1 isolated from channel catfish in Alabama.</title>
        <authorList>
            <person name="Cai W."/>
            <person name="Arias C."/>
        </authorList>
    </citation>
    <scope>NUCLEOTIDE SEQUENCE [LARGE SCALE GENOMIC DNA]</scope>
    <source>
        <strain evidence="3">ARS1</strain>
    </source>
</reference>
<comment type="caution">
    <text evidence="3">The sequence shown here is derived from an EMBL/GenBank/DDBJ whole genome shotgun (WGS) entry which is preliminary data.</text>
</comment>
<evidence type="ECO:0000256" key="1">
    <source>
        <dbReference type="SAM" id="Phobius"/>
    </source>
</evidence>
<dbReference type="OrthoDB" id="1162754at2"/>
<organism evidence="3 4">
    <name type="scientific">Flavobacterium columnare</name>
    <dbReference type="NCBI Taxonomy" id="996"/>
    <lineage>
        <taxon>Bacteria</taxon>
        <taxon>Pseudomonadati</taxon>
        <taxon>Bacteroidota</taxon>
        <taxon>Flavobacteriia</taxon>
        <taxon>Flavobacteriales</taxon>
        <taxon>Flavobacteriaceae</taxon>
        <taxon>Flavobacterium</taxon>
    </lineage>
</organism>